<dbReference type="EMBL" id="CABVLI010000041">
    <property type="protein sequence ID" value="VVT19430.1"/>
    <property type="molecule type" value="Genomic_DNA"/>
</dbReference>
<protein>
    <submittedName>
        <fullName evidence="5">Methyltransferase type 11</fullName>
    </submittedName>
</protein>
<evidence type="ECO:0000256" key="3">
    <source>
        <dbReference type="ARBA" id="ARBA00022679"/>
    </source>
</evidence>
<keyword evidence="3 5" id="KW-0808">Transferase</keyword>
<evidence type="ECO:0000313" key="6">
    <source>
        <dbReference type="Proteomes" id="UP000326857"/>
    </source>
</evidence>
<accession>A0A5E7ZL94</accession>
<evidence type="ECO:0000313" key="5">
    <source>
        <dbReference type="EMBL" id="VVT19430.1"/>
    </source>
</evidence>
<organism evidence="5 6">
    <name type="scientific">Sphingomonas aurantiaca</name>
    <dbReference type="NCBI Taxonomy" id="185949"/>
    <lineage>
        <taxon>Bacteria</taxon>
        <taxon>Pseudomonadati</taxon>
        <taxon>Pseudomonadota</taxon>
        <taxon>Alphaproteobacteria</taxon>
        <taxon>Sphingomonadales</taxon>
        <taxon>Sphingomonadaceae</taxon>
        <taxon>Sphingomonas</taxon>
    </lineage>
</organism>
<proteinExistence type="inferred from homology"/>
<dbReference type="Proteomes" id="UP000326857">
    <property type="component" value="Unassembled WGS sequence"/>
</dbReference>
<dbReference type="InterPro" id="IPR013216">
    <property type="entry name" value="Methyltransf_11"/>
</dbReference>
<evidence type="ECO:0000256" key="2">
    <source>
        <dbReference type="ARBA" id="ARBA00022603"/>
    </source>
</evidence>
<comment type="similarity">
    <text evidence="1">Belongs to the methyltransferase superfamily.</text>
</comment>
<dbReference type="PANTHER" id="PTHR44942:SF4">
    <property type="entry name" value="METHYLTRANSFERASE TYPE 11 DOMAIN-CONTAINING PROTEIN"/>
    <property type="match status" value="1"/>
</dbReference>
<gene>
    <name evidence="5" type="ORF">SPHINGO391_460107</name>
</gene>
<dbReference type="Pfam" id="PF08241">
    <property type="entry name" value="Methyltransf_11"/>
    <property type="match status" value="1"/>
</dbReference>
<dbReference type="AlphaFoldDB" id="A0A5E7ZL94"/>
<reference evidence="5 6" key="1">
    <citation type="submission" date="2019-09" db="EMBL/GenBank/DDBJ databases">
        <authorList>
            <person name="Dittami M. S."/>
        </authorList>
    </citation>
    <scope>NUCLEOTIDE SEQUENCE [LARGE SCALE GENOMIC DNA]</scope>
    <source>
        <strain evidence="5">SPHINGO391</strain>
    </source>
</reference>
<dbReference type="InterPro" id="IPR051052">
    <property type="entry name" value="Diverse_substrate_MTase"/>
</dbReference>
<sequence length="208" mass="21774">MNALAAALGRQLARPSGVGGRLVGQAMRIANRRPTRLAIAALDVRRGDTVLDLGCGTGDAVPALSAAADGGRVHGLDHSQAMIDAARRRHADVIFHCASFTEIPLPDASVDRILATNVAYFWHDDRAVLTELLRVLRPGGRLALYVTTADSLQRIGLGSSPTHRLFNAATLRAMLGPAATIATVDAGFGVAGMIATLDKPRVPKDSAA</sequence>
<dbReference type="GO" id="GO:0032259">
    <property type="term" value="P:methylation"/>
    <property type="evidence" value="ECO:0007669"/>
    <property type="project" value="UniProtKB-KW"/>
</dbReference>
<evidence type="ECO:0000259" key="4">
    <source>
        <dbReference type="Pfam" id="PF08241"/>
    </source>
</evidence>
<dbReference type="GO" id="GO:0008757">
    <property type="term" value="F:S-adenosylmethionine-dependent methyltransferase activity"/>
    <property type="evidence" value="ECO:0007669"/>
    <property type="project" value="InterPro"/>
</dbReference>
<dbReference type="InterPro" id="IPR029063">
    <property type="entry name" value="SAM-dependent_MTases_sf"/>
</dbReference>
<dbReference type="Gene3D" id="3.40.50.150">
    <property type="entry name" value="Vaccinia Virus protein VP39"/>
    <property type="match status" value="1"/>
</dbReference>
<keyword evidence="2 5" id="KW-0489">Methyltransferase</keyword>
<dbReference type="PANTHER" id="PTHR44942">
    <property type="entry name" value="METHYLTRANSF_11 DOMAIN-CONTAINING PROTEIN"/>
    <property type="match status" value="1"/>
</dbReference>
<dbReference type="RefSeq" id="WP_151991174.1">
    <property type="nucleotide sequence ID" value="NZ_LR701528.1"/>
</dbReference>
<evidence type="ECO:0000256" key="1">
    <source>
        <dbReference type="ARBA" id="ARBA00008361"/>
    </source>
</evidence>
<dbReference type="SUPFAM" id="SSF53335">
    <property type="entry name" value="S-adenosyl-L-methionine-dependent methyltransferases"/>
    <property type="match status" value="1"/>
</dbReference>
<feature type="domain" description="Methyltransferase type 11" evidence="4">
    <location>
        <begin position="51"/>
        <end position="143"/>
    </location>
</feature>
<dbReference type="CDD" id="cd02440">
    <property type="entry name" value="AdoMet_MTases"/>
    <property type="match status" value="1"/>
</dbReference>
<name>A0A5E7ZL94_9SPHN</name>